<gene>
    <name evidence="1" type="ORF">FDZ14_29540</name>
</gene>
<evidence type="ECO:0000313" key="1">
    <source>
        <dbReference type="EMBL" id="QJX80242.1"/>
    </source>
</evidence>
<geneLocation type="plasmid" evidence="2">
    <name>pfdu301a</name>
</geneLocation>
<sequence>MEKLTTKKFLRLMNDYNANMLAVERATKKQKKFSYSVKDIKGLRESPYAGKMDLYMEKYPTMQQIKKINQELNKNNAFLKEELKNPDVKIHIASILGYEQIDLKLINTKLDRSDKNYFIKEKQFHIVVK</sequence>
<keyword evidence="1" id="KW-0614">Plasmid</keyword>
<protein>
    <submittedName>
        <fullName evidence="1">Uncharacterized protein</fullName>
    </submittedName>
</protein>
<dbReference type="AlphaFoldDB" id="A0A6M6DZS2"/>
<accession>A0A6M6DZS2</accession>
<dbReference type="RefSeq" id="WP_171778227.1">
    <property type="nucleotide sequence ID" value="NZ_CP045273.1"/>
</dbReference>
<dbReference type="Proteomes" id="UP000501076">
    <property type="component" value="Plasmid pFDU301A"/>
</dbReference>
<evidence type="ECO:0000313" key="2">
    <source>
        <dbReference type="Proteomes" id="UP000501076"/>
    </source>
</evidence>
<dbReference type="EMBL" id="CP045273">
    <property type="protein sequence ID" value="QJX80242.1"/>
    <property type="molecule type" value="Genomic_DNA"/>
</dbReference>
<organism evidence="1 2">
    <name type="scientific">Priestia megaterium</name>
    <name type="common">Bacillus megaterium</name>
    <dbReference type="NCBI Taxonomy" id="1404"/>
    <lineage>
        <taxon>Bacteria</taxon>
        <taxon>Bacillati</taxon>
        <taxon>Bacillota</taxon>
        <taxon>Bacilli</taxon>
        <taxon>Bacillales</taxon>
        <taxon>Bacillaceae</taxon>
        <taxon>Priestia</taxon>
    </lineage>
</organism>
<name>A0A6M6DZS2_PRIMG</name>
<reference evidence="1 2" key="1">
    <citation type="submission" date="2019-10" db="EMBL/GenBank/DDBJ databases">
        <title>Complete genome sequences for adaption low water activity.</title>
        <authorList>
            <person name="Zhao L."/>
            <person name="Zhong J."/>
        </authorList>
    </citation>
    <scope>NUCLEOTIDE SEQUENCE [LARGE SCALE GENOMIC DNA]</scope>
    <source>
        <strain evidence="1 2">FDU301</strain>
        <plasmid evidence="2">pfdu301a</plasmid>
    </source>
</reference>
<proteinExistence type="predicted"/>